<evidence type="ECO:0008006" key="4">
    <source>
        <dbReference type="Google" id="ProtNLM"/>
    </source>
</evidence>
<accession>A0A438BGF4</accession>
<dbReference type="AlphaFoldDB" id="A0A438BGF4"/>
<gene>
    <name evidence="2" type="ORF">EGT67_06965</name>
</gene>
<comment type="caution">
    <text evidence="2">The sequence shown here is derived from an EMBL/GenBank/DDBJ whole genome shotgun (WGS) entry which is preliminary data.</text>
</comment>
<dbReference type="Proteomes" id="UP000286208">
    <property type="component" value="Unassembled WGS sequence"/>
</dbReference>
<protein>
    <recommendedName>
        <fullName evidence="4">Secreted protein</fullName>
    </recommendedName>
</protein>
<organism evidence="2 3">
    <name type="scientific">Prescottella agglutinans</name>
    <dbReference type="NCBI Taxonomy" id="1644129"/>
    <lineage>
        <taxon>Bacteria</taxon>
        <taxon>Bacillati</taxon>
        <taxon>Actinomycetota</taxon>
        <taxon>Actinomycetes</taxon>
        <taxon>Mycobacteriales</taxon>
        <taxon>Nocardiaceae</taxon>
        <taxon>Prescottella</taxon>
    </lineage>
</organism>
<keyword evidence="1" id="KW-0732">Signal</keyword>
<keyword evidence="3" id="KW-1185">Reference proteome</keyword>
<dbReference type="RefSeq" id="WP_127915352.1">
    <property type="nucleotide sequence ID" value="NZ_RKLP01000003.1"/>
</dbReference>
<evidence type="ECO:0000313" key="3">
    <source>
        <dbReference type="Proteomes" id="UP000286208"/>
    </source>
</evidence>
<feature type="chain" id="PRO_5019570952" description="Secreted protein" evidence="1">
    <location>
        <begin position="31"/>
        <end position="169"/>
    </location>
</feature>
<dbReference type="EMBL" id="RKLP01000003">
    <property type="protein sequence ID" value="RVW09971.1"/>
    <property type="molecule type" value="Genomic_DNA"/>
</dbReference>
<evidence type="ECO:0000313" key="2">
    <source>
        <dbReference type="EMBL" id="RVW09971.1"/>
    </source>
</evidence>
<reference evidence="2 3" key="1">
    <citation type="submission" date="2018-11" db="EMBL/GenBank/DDBJ databases">
        <title>Rhodococcus spongicola sp. nov. and Rhodococcus xishaensis sp. nov. from marine sponges.</title>
        <authorList>
            <person name="Li L."/>
            <person name="Lin H.W."/>
        </authorList>
    </citation>
    <scope>NUCLEOTIDE SEQUENCE [LARGE SCALE GENOMIC DNA]</scope>
    <source>
        <strain evidence="2 3">CCTCC AB2014297</strain>
    </source>
</reference>
<name>A0A438BGF4_9NOCA</name>
<dbReference type="OrthoDB" id="4484002at2"/>
<sequence>MKLRSFAVRAFGAAAVATALVTGVAGTASAAPAPAPILHTSFNGPTLAVLGQNDFCNGLIDTVVETDPARRGLATVAFTPRVLNGIGPGWAQNPACKVKVTVAWNLGIYTGQLKEVELLAVQGQTVRTEINPGSGVAALSMTVGPISPWYNEVRPQTSYGGVTGFFIVP</sequence>
<feature type="signal peptide" evidence="1">
    <location>
        <begin position="1"/>
        <end position="30"/>
    </location>
</feature>
<evidence type="ECO:0000256" key="1">
    <source>
        <dbReference type="SAM" id="SignalP"/>
    </source>
</evidence>
<proteinExistence type="predicted"/>